<dbReference type="PROSITE" id="PS50850">
    <property type="entry name" value="MFS"/>
    <property type="match status" value="1"/>
</dbReference>
<accession>A0A369JJL9</accession>
<dbReference type="PRINTS" id="PR01036">
    <property type="entry name" value="TCRTETB"/>
</dbReference>
<feature type="transmembrane region" description="Helical" evidence="8">
    <location>
        <begin position="131"/>
        <end position="153"/>
    </location>
</feature>
<sequence>MPSQPPPTGAESPEHPTSNEHTRSDVLTDQTNLLPFKQVVAVFMGLALCIVVSTLDSVIVATALPTISAAFNAGSVVSWVPSAYLLTSTSFQPLYGRFSDIFGRKAALCLGMTVFMVGNLAAGFSKTIVQLIVFRGFAGAGGGGIISMSQIVISDVVSLRERGKYQGIIGGAVALGYAVGPVIGGALSEKVSWRWCFWIDIPVSFAAMGVVVFVLPLKPVHGSIRRKLLVVDYLGAGLTLLGCTLVILPLIWGGVTFPWRSPTILAPLFSGFLVMVLFCLWEWKGARLPIVPMYIFKHMTVTGVYITMFMNGFVFFSSLYYLPQFFQVVLGYTPIRAGIFLIPLLISQMVGSWVSGVIVSRTGRYRTIIHLGFATWAVACGCLSTVTPKSSKAVLVVYMILAGIGAGQTFQTTTVAAQASVSRRDMSVVTAFRNFIRLLGGTLALAISSTIINNSLSASMKHLGLPPSVISSLVDDPSGLTSPAEIGLSLPTASYILDHGYTKGFRSVFILNASLAAVATLASITMIKHKELTRGDEDDLRKHVVSTEAKDSEHGACDATLTEVPDLEMGEIRKVQRSEDSASK</sequence>
<dbReference type="STRING" id="39966.A0A369JJL9"/>
<feature type="transmembrane region" description="Helical" evidence="8">
    <location>
        <begin position="508"/>
        <end position="527"/>
    </location>
</feature>
<feature type="transmembrane region" description="Helical" evidence="8">
    <location>
        <begin position="67"/>
        <end position="86"/>
    </location>
</feature>
<feature type="transmembrane region" description="Helical" evidence="8">
    <location>
        <begin position="229"/>
        <end position="252"/>
    </location>
</feature>
<comment type="subcellular location">
    <subcellularLocation>
        <location evidence="1">Endomembrane system</location>
        <topology evidence="1">Multi-pass membrane protein</topology>
    </subcellularLocation>
</comment>
<evidence type="ECO:0000313" key="11">
    <source>
        <dbReference type="Proteomes" id="UP000076154"/>
    </source>
</evidence>
<dbReference type="Proteomes" id="UP000076154">
    <property type="component" value="Unassembled WGS sequence"/>
</dbReference>
<feature type="transmembrane region" description="Helical" evidence="8">
    <location>
        <begin position="438"/>
        <end position="456"/>
    </location>
</feature>
<dbReference type="InParanoid" id="A0A369JJL9"/>
<keyword evidence="4 8" id="KW-0812">Transmembrane</keyword>
<feature type="transmembrane region" description="Helical" evidence="8">
    <location>
        <begin position="264"/>
        <end position="283"/>
    </location>
</feature>
<keyword evidence="5 8" id="KW-1133">Transmembrane helix</keyword>
<dbReference type="GO" id="GO:0012505">
    <property type="term" value="C:endomembrane system"/>
    <property type="evidence" value="ECO:0007669"/>
    <property type="project" value="UniProtKB-SubCell"/>
</dbReference>
<dbReference type="EMBL" id="LUEZ02000058">
    <property type="protein sequence ID" value="RDB20605.1"/>
    <property type="molecule type" value="Genomic_DNA"/>
</dbReference>
<feature type="transmembrane region" description="Helical" evidence="8">
    <location>
        <begin position="393"/>
        <end position="417"/>
    </location>
</feature>
<keyword evidence="6 8" id="KW-0472">Membrane</keyword>
<evidence type="ECO:0000256" key="1">
    <source>
        <dbReference type="ARBA" id="ARBA00004127"/>
    </source>
</evidence>
<feature type="transmembrane region" description="Helical" evidence="8">
    <location>
        <begin position="106"/>
        <end position="125"/>
    </location>
</feature>
<dbReference type="InterPro" id="IPR036259">
    <property type="entry name" value="MFS_trans_sf"/>
</dbReference>
<feature type="transmembrane region" description="Helical" evidence="8">
    <location>
        <begin position="335"/>
        <end position="356"/>
    </location>
</feature>
<evidence type="ECO:0000256" key="8">
    <source>
        <dbReference type="SAM" id="Phobius"/>
    </source>
</evidence>
<dbReference type="PANTHER" id="PTHR23501">
    <property type="entry name" value="MAJOR FACILITATOR SUPERFAMILY"/>
    <property type="match status" value="1"/>
</dbReference>
<feature type="transmembrane region" description="Helical" evidence="8">
    <location>
        <begin position="368"/>
        <end position="387"/>
    </location>
</feature>
<keyword evidence="3" id="KW-0813">Transport</keyword>
<gene>
    <name evidence="10" type="primary">FUS6_2</name>
    <name evidence="10" type="ORF">Hypma_012159</name>
</gene>
<proteinExistence type="inferred from homology"/>
<comment type="caution">
    <text evidence="10">The sequence shown here is derived from an EMBL/GenBank/DDBJ whole genome shotgun (WGS) entry which is preliminary data.</text>
</comment>
<feature type="transmembrane region" description="Helical" evidence="8">
    <location>
        <begin position="304"/>
        <end position="323"/>
    </location>
</feature>
<feature type="transmembrane region" description="Helical" evidence="8">
    <location>
        <begin position="195"/>
        <end position="217"/>
    </location>
</feature>
<comment type="similarity">
    <text evidence="2">Belongs to the major facilitator superfamily.</text>
</comment>
<dbReference type="InterPro" id="IPR011701">
    <property type="entry name" value="MFS"/>
</dbReference>
<dbReference type="SUPFAM" id="SSF103473">
    <property type="entry name" value="MFS general substrate transporter"/>
    <property type="match status" value="1"/>
</dbReference>
<evidence type="ECO:0000256" key="2">
    <source>
        <dbReference type="ARBA" id="ARBA00008335"/>
    </source>
</evidence>
<keyword evidence="11" id="KW-1185">Reference proteome</keyword>
<dbReference type="AlphaFoldDB" id="A0A369JJL9"/>
<dbReference type="FunFam" id="1.20.1720.10:FF:000013">
    <property type="entry name" value="Related to multidrug resistance proteins"/>
    <property type="match status" value="1"/>
</dbReference>
<dbReference type="GO" id="GO:0022857">
    <property type="term" value="F:transmembrane transporter activity"/>
    <property type="evidence" value="ECO:0007669"/>
    <property type="project" value="InterPro"/>
</dbReference>
<feature type="region of interest" description="Disordered" evidence="7">
    <location>
        <begin position="1"/>
        <end position="24"/>
    </location>
</feature>
<evidence type="ECO:0000256" key="5">
    <source>
        <dbReference type="ARBA" id="ARBA00022989"/>
    </source>
</evidence>
<protein>
    <submittedName>
        <fullName evidence="10">Efflux pump FUS6</fullName>
    </submittedName>
</protein>
<dbReference type="OrthoDB" id="10021397at2759"/>
<dbReference type="Gene3D" id="1.20.1250.20">
    <property type="entry name" value="MFS general substrate transporter like domains"/>
    <property type="match status" value="1"/>
</dbReference>
<dbReference type="Gene3D" id="1.20.1720.10">
    <property type="entry name" value="Multidrug resistance protein D"/>
    <property type="match status" value="1"/>
</dbReference>
<feature type="domain" description="Major facilitator superfamily (MFS) profile" evidence="9">
    <location>
        <begin position="42"/>
        <end position="531"/>
    </location>
</feature>
<reference evidence="10" key="1">
    <citation type="submission" date="2018-04" db="EMBL/GenBank/DDBJ databases">
        <title>Whole genome sequencing of Hypsizygus marmoreus.</title>
        <authorList>
            <person name="Choi I.-G."/>
            <person name="Min B."/>
            <person name="Kim J.-G."/>
            <person name="Kim S."/>
            <person name="Oh Y.-L."/>
            <person name="Kong W.-S."/>
            <person name="Park H."/>
            <person name="Jeong J."/>
            <person name="Song E.-S."/>
        </authorList>
    </citation>
    <scope>NUCLEOTIDE SEQUENCE [LARGE SCALE GENOMIC DNA]</scope>
    <source>
        <strain evidence="10">51987-8</strain>
    </source>
</reference>
<feature type="compositionally biased region" description="Basic and acidic residues" evidence="7">
    <location>
        <begin position="12"/>
        <end position="24"/>
    </location>
</feature>
<evidence type="ECO:0000256" key="4">
    <source>
        <dbReference type="ARBA" id="ARBA00022692"/>
    </source>
</evidence>
<dbReference type="CDD" id="cd17502">
    <property type="entry name" value="MFS_Azr1_MDR_like"/>
    <property type="match status" value="1"/>
</dbReference>
<evidence type="ECO:0000259" key="9">
    <source>
        <dbReference type="PROSITE" id="PS50850"/>
    </source>
</evidence>
<dbReference type="GO" id="GO:0005886">
    <property type="term" value="C:plasma membrane"/>
    <property type="evidence" value="ECO:0007669"/>
    <property type="project" value="TreeGrafter"/>
</dbReference>
<dbReference type="PANTHER" id="PTHR23501:SF189">
    <property type="entry name" value="DRUG TRANSPORTER, PUTATIVE (AFU_ORTHOLOGUE AFUA_4G03920)-RELATED"/>
    <property type="match status" value="1"/>
</dbReference>
<evidence type="ECO:0000313" key="10">
    <source>
        <dbReference type="EMBL" id="RDB20605.1"/>
    </source>
</evidence>
<feature type="transmembrane region" description="Helical" evidence="8">
    <location>
        <begin position="39"/>
        <end position="61"/>
    </location>
</feature>
<evidence type="ECO:0000256" key="3">
    <source>
        <dbReference type="ARBA" id="ARBA00022448"/>
    </source>
</evidence>
<evidence type="ECO:0000256" key="7">
    <source>
        <dbReference type="SAM" id="MobiDB-lite"/>
    </source>
</evidence>
<dbReference type="Pfam" id="PF07690">
    <property type="entry name" value="MFS_1"/>
    <property type="match status" value="1"/>
</dbReference>
<name>A0A369JJL9_HYPMA</name>
<evidence type="ECO:0000256" key="6">
    <source>
        <dbReference type="ARBA" id="ARBA00023136"/>
    </source>
</evidence>
<organism evidence="10 11">
    <name type="scientific">Hypsizygus marmoreus</name>
    <name type="common">White beech mushroom</name>
    <name type="synonym">Agaricus marmoreus</name>
    <dbReference type="NCBI Taxonomy" id="39966"/>
    <lineage>
        <taxon>Eukaryota</taxon>
        <taxon>Fungi</taxon>
        <taxon>Dikarya</taxon>
        <taxon>Basidiomycota</taxon>
        <taxon>Agaricomycotina</taxon>
        <taxon>Agaricomycetes</taxon>
        <taxon>Agaricomycetidae</taxon>
        <taxon>Agaricales</taxon>
        <taxon>Tricholomatineae</taxon>
        <taxon>Lyophyllaceae</taxon>
        <taxon>Hypsizygus</taxon>
    </lineage>
</organism>
<dbReference type="InterPro" id="IPR020846">
    <property type="entry name" value="MFS_dom"/>
</dbReference>